<sequence>MIVFAFIYCSLIYTLNFLKILNAILYFALTRNMDIIIAFLNLAIK</sequence>
<dbReference type="AlphaFoldDB" id="A0ABC9S9Z2"/>
<evidence type="ECO:0000313" key="1">
    <source>
        <dbReference type="EMBL" id="EMH67170.1"/>
    </source>
</evidence>
<evidence type="ECO:0000313" key="2">
    <source>
        <dbReference type="Proteomes" id="UP000011945"/>
    </source>
</evidence>
<organism evidence="1 2">
    <name type="scientific">Helicobacter pylori HP260AFii</name>
    <dbReference type="NCBI Taxonomy" id="1159077"/>
    <lineage>
        <taxon>Bacteria</taxon>
        <taxon>Pseudomonadati</taxon>
        <taxon>Campylobacterota</taxon>
        <taxon>Epsilonproteobacteria</taxon>
        <taxon>Campylobacterales</taxon>
        <taxon>Helicobacteraceae</taxon>
        <taxon>Helicobacter</taxon>
    </lineage>
</organism>
<reference evidence="1 2" key="1">
    <citation type="submission" date="2012-12" db="EMBL/GenBank/DDBJ databases">
        <authorList>
            <person name="Weinstock G."/>
            <person name="Sodergren E."/>
            <person name="Lobos E.A."/>
            <person name="Fulton L."/>
            <person name="Fulton R."/>
            <person name="Courtney L."/>
            <person name="Fronick C."/>
            <person name="O'Laughlin M."/>
            <person name="Godfrey J."/>
            <person name="Wilson R.M."/>
            <person name="Miner T."/>
            <person name="Farmer C."/>
            <person name="Delehaunty K."/>
            <person name="Cordes M."/>
            <person name="Minx P."/>
            <person name="Tomlinson C."/>
            <person name="Chen J."/>
            <person name="Wollam A."/>
            <person name="Pepin K.H."/>
            <person name="Bhonagiri V."/>
            <person name="Zhang X."/>
            <person name="Suruliraj S."/>
            <person name="Antonio M."/>
            <person name="Secka O."/>
            <person name="Thomas J."/>
            <person name="Warren W."/>
            <person name="Mitreva M."/>
            <person name="Mardis E.R."/>
            <person name="Wilson R.K."/>
        </authorList>
    </citation>
    <scope>NUCLEOTIDE SEQUENCE [LARGE SCALE GENOMIC DNA]</scope>
    <source>
        <strain evidence="1 2">HP260AFii</strain>
    </source>
</reference>
<gene>
    <name evidence="1" type="ORF">HMPREF1449_00768</name>
</gene>
<dbReference type="Proteomes" id="UP000011945">
    <property type="component" value="Unassembled WGS sequence"/>
</dbReference>
<name>A0ABC9S9Z2_HELPX</name>
<dbReference type="EMBL" id="APEZ01000025">
    <property type="protein sequence ID" value="EMH67170.1"/>
    <property type="molecule type" value="Genomic_DNA"/>
</dbReference>
<accession>A0ABC9S9Z2</accession>
<proteinExistence type="predicted"/>
<protein>
    <submittedName>
        <fullName evidence="1">Uncharacterized protein</fullName>
    </submittedName>
</protein>
<comment type="caution">
    <text evidence="1">The sequence shown here is derived from an EMBL/GenBank/DDBJ whole genome shotgun (WGS) entry which is preliminary data.</text>
</comment>